<evidence type="ECO:0000313" key="7">
    <source>
        <dbReference type="Proteomes" id="UP000773614"/>
    </source>
</evidence>
<evidence type="ECO:0000256" key="3">
    <source>
        <dbReference type="ARBA" id="ARBA00023004"/>
    </source>
</evidence>
<evidence type="ECO:0000313" key="6">
    <source>
        <dbReference type="EMBL" id="MYZ46351.1"/>
    </source>
</evidence>
<dbReference type="CDD" id="cd03467">
    <property type="entry name" value="Rieske"/>
    <property type="match status" value="1"/>
</dbReference>
<dbReference type="GO" id="GO:0046872">
    <property type="term" value="F:metal ion binding"/>
    <property type="evidence" value="ECO:0007669"/>
    <property type="project" value="UniProtKB-KW"/>
</dbReference>
<protein>
    <submittedName>
        <fullName evidence="6">Rieske (2Fe-2S) protein</fullName>
    </submittedName>
</protein>
<comment type="caution">
    <text evidence="6">The sequence shown here is derived from an EMBL/GenBank/DDBJ whole genome shotgun (WGS) entry which is preliminary data.</text>
</comment>
<keyword evidence="2" id="KW-0479">Metal-binding</keyword>
<dbReference type="EMBL" id="SPKJ01000002">
    <property type="protein sequence ID" value="MYZ46351.1"/>
    <property type="molecule type" value="Genomic_DNA"/>
</dbReference>
<proteinExistence type="predicted"/>
<keyword evidence="4" id="KW-0411">Iron-sulfur</keyword>
<keyword evidence="7" id="KW-1185">Reference proteome</keyword>
<evidence type="ECO:0000256" key="4">
    <source>
        <dbReference type="ARBA" id="ARBA00023014"/>
    </source>
</evidence>
<dbReference type="GO" id="GO:0051537">
    <property type="term" value="F:2 iron, 2 sulfur cluster binding"/>
    <property type="evidence" value="ECO:0007669"/>
    <property type="project" value="UniProtKB-KW"/>
</dbReference>
<dbReference type="PANTHER" id="PTHR21496">
    <property type="entry name" value="FERREDOXIN-RELATED"/>
    <property type="match status" value="1"/>
</dbReference>
<dbReference type="SUPFAM" id="SSF50022">
    <property type="entry name" value="ISP domain"/>
    <property type="match status" value="1"/>
</dbReference>
<organism evidence="6 7">
    <name type="scientific">Propylenella binzhouense</name>
    <dbReference type="NCBI Taxonomy" id="2555902"/>
    <lineage>
        <taxon>Bacteria</taxon>
        <taxon>Pseudomonadati</taxon>
        <taxon>Pseudomonadota</taxon>
        <taxon>Alphaproteobacteria</taxon>
        <taxon>Hyphomicrobiales</taxon>
        <taxon>Propylenellaceae</taxon>
        <taxon>Propylenella</taxon>
    </lineage>
</organism>
<evidence type="ECO:0000256" key="2">
    <source>
        <dbReference type="ARBA" id="ARBA00022723"/>
    </source>
</evidence>
<dbReference type="Gene3D" id="2.102.10.10">
    <property type="entry name" value="Rieske [2Fe-2S] iron-sulphur domain"/>
    <property type="match status" value="1"/>
</dbReference>
<sequence length="120" mass="13788">MRYYVAEESEIGDGERRVVSCDGKEIGVFRVKGRLFAWHNRCVHQNGPVCQGRIYNRVVEPVAEDGTTRFQEYDAETFHLVCPWHGYEYDIETGQHPGNPRVRLRAAKLEIEDGSIYVSA</sequence>
<accession>A0A964T0Z5</accession>
<keyword evidence="1" id="KW-0001">2Fe-2S</keyword>
<evidence type="ECO:0000256" key="1">
    <source>
        <dbReference type="ARBA" id="ARBA00022714"/>
    </source>
</evidence>
<dbReference type="PROSITE" id="PS51296">
    <property type="entry name" value="RIESKE"/>
    <property type="match status" value="1"/>
</dbReference>
<dbReference type="Proteomes" id="UP000773614">
    <property type="component" value="Unassembled WGS sequence"/>
</dbReference>
<name>A0A964T0Z5_9HYPH</name>
<feature type="domain" description="Rieske" evidence="5">
    <location>
        <begin position="3"/>
        <end position="118"/>
    </location>
</feature>
<gene>
    <name evidence="6" type="ORF">E4O86_01260</name>
</gene>
<dbReference type="OrthoDB" id="9794175at2"/>
<reference evidence="6" key="1">
    <citation type="submission" date="2019-03" db="EMBL/GenBank/DDBJ databases">
        <title>Afifella sp. nov., isolated from activated sludge.</title>
        <authorList>
            <person name="Li Q."/>
            <person name="Liu Y."/>
        </authorList>
    </citation>
    <scope>NUCLEOTIDE SEQUENCE</scope>
    <source>
        <strain evidence="6">L72</strain>
    </source>
</reference>
<dbReference type="Pfam" id="PF00355">
    <property type="entry name" value="Rieske"/>
    <property type="match status" value="1"/>
</dbReference>
<dbReference type="InterPro" id="IPR036922">
    <property type="entry name" value="Rieske_2Fe-2S_sf"/>
</dbReference>
<dbReference type="AlphaFoldDB" id="A0A964T0Z5"/>
<dbReference type="InterPro" id="IPR017941">
    <property type="entry name" value="Rieske_2Fe-2S"/>
</dbReference>
<dbReference type="PANTHER" id="PTHR21496:SF23">
    <property type="entry name" value="3-PHENYLPROPIONATE_CINNAMIC ACID DIOXYGENASE FERREDOXIN SUBUNIT"/>
    <property type="match status" value="1"/>
</dbReference>
<dbReference type="RefSeq" id="WP_161138690.1">
    <property type="nucleotide sequence ID" value="NZ_SPKJ01000002.1"/>
</dbReference>
<keyword evidence="3" id="KW-0408">Iron</keyword>
<evidence type="ECO:0000259" key="5">
    <source>
        <dbReference type="PROSITE" id="PS51296"/>
    </source>
</evidence>